<keyword evidence="4" id="KW-1185">Reference proteome</keyword>
<protein>
    <submittedName>
        <fullName evidence="3">NAD-dependent epimerase</fullName>
    </submittedName>
</protein>
<evidence type="ECO:0000259" key="2">
    <source>
        <dbReference type="Pfam" id="PF01370"/>
    </source>
</evidence>
<dbReference type="SUPFAM" id="SSF51735">
    <property type="entry name" value="NAD(P)-binding Rossmann-fold domains"/>
    <property type="match status" value="1"/>
</dbReference>
<dbReference type="Pfam" id="PF01370">
    <property type="entry name" value="Epimerase"/>
    <property type="match status" value="1"/>
</dbReference>
<dbReference type="PRINTS" id="PR01713">
    <property type="entry name" value="NUCEPIMERASE"/>
</dbReference>
<accession>A0ABP9KFD2</accession>
<proteinExistence type="predicted"/>
<dbReference type="InterPro" id="IPR036291">
    <property type="entry name" value="NAD(P)-bd_dom_sf"/>
</dbReference>
<reference evidence="4" key="1">
    <citation type="journal article" date="2019" name="Int. J. Syst. Evol. Microbiol.">
        <title>The Global Catalogue of Microorganisms (GCM) 10K type strain sequencing project: providing services to taxonomists for standard genome sequencing and annotation.</title>
        <authorList>
            <consortium name="The Broad Institute Genomics Platform"/>
            <consortium name="The Broad Institute Genome Sequencing Center for Infectious Disease"/>
            <person name="Wu L."/>
            <person name="Ma J."/>
        </authorList>
    </citation>
    <scope>NUCLEOTIDE SEQUENCE [LARGE SCALE GENOMIC DNA]</scope>
    <source>
        <strain evidence="4">JCM 18014</strain>
    </source>
</reference>
<evidence type="ECO:0000256" key="1">
    <source>
        <dbReference type="ARBA" id="ARBA00023027"/>
    </source>
</evidence>
<feature type="domain" description="NAD-dependent epimerase/dehydratase" evidence="2">
    <location>
        <begin position="3"/>
        <end position="235"/>
    </location>
</feature>
<organism evidence="3 4">
    <name type="scientific">Erythrobacter westpacificensis</name>
    <dbReference type="NCBI Taxonomy" id="1055231"/>
    <lineage>
        <taxon>Bacteria</taxon>
        <taxon>Pseudomonadati</taxon>
        <taxon>Pseudomonadota</taxon>
        <taxon>Alphaproteobacteria</taxon>
        <taxon>Sphingomonadales</taxon>
        <taxon>Erythrobacteraceae</taxon>
        <taxon>Erythrobacter/Porphyrobacter group</taxon>
        <taxon>Erythrobacter</taxon>
    </lineage>
</organism>
<evidence type="ECO:0000313" key="4">
    <source>
        <dbReference type="Proteomes" id="UP001500518"/>
    </source>
</evidence>
<evidence type="ECO:0000313" key="3">
    <source>
        <dbReference type="EMBL" id="GAA5055878.1"/>
    </source>
</evidence>
<keyword evidence="1" id="KW-0520">NAD</keyword>
<name>A0ABP9KFD2_9SPHN</name>
<gene>
    <name evidence="3" type="ORF">GCM10023208_20140</name>
</gene>
<dbReference type="EMBL" id="BAABHV010000010">
    <property type="protein sequence ID" value="GAA5055878.1"/>
    <property type="molecule type" value="Genomic_DNA"/>
</dbReference>
<dbReference type="InterPro" id="IPR001509">
    <property type="entry name" value="Epimerase_deHydtase"/>
</dbReference>
<sequence>MRVLVTGAAGFIGSALVERLLARGDSVIGIDNCNDYYDPALKAARLARLEKPGSTFTFQKLDFADMSALEAALAGERIDRIVHLGAQAGVRYSLENPAAYIQSNIVGHANLLEIARRRSVEHMVYASSSSVYGGNDKVPFSVEDRADHPVSLYAATKRADEMLSESYAHLYRIPLTGLRFFTVYGPWGRPDMAYWIFTRKILAGESIPVFHKGEMWRDFTYIDDIIAGVLAVLDSAPVDDGSVKAGGSTKPHAIYNIGNNRTEKLTDLIAILEDACGKKAVIDWQPMQAGDVVRTYADIEAISRDLGYQPTTDIADGLPKFVRWYRDHFQA</sequence>
<dbReference type="Gene3D" id="3.40.50.720">
    <property type="entry name" value="NAD(P)-binding Rossmann-like Domain"/>
    <property type="match status" value="1"/>
</dbReference>
<dbReference type="Proteomes" id="UP001500518">
    <property type="component" value="Unassembled WGS sequence"/>
</dbReference>
<comment type="caution">
    <text evidence="3">The sequence shown here is derived from an EMBL/GenBank/DDBJ whole genome shotgun (WGS) entry which is preliminary data.</text>
</comment>
<dbReference type="RefSeq" id="WP_346032956.1">
    <property type="nucleotide sequence ID" value="NZ_BAABHV010000010.1"/>
</dbReference>
<dbReference type="PANTHER" id="PTHR43574">
    <property type="entry name" value="EPIMERASE-RELATED"/>
    <property type="match status" value="1"/>
</dbReference>